<organism evidence="1 2">
    <name type="scientific">Nocardioides simplex</name>
    <name type="common">Arthrobacter simplex</name>
    <dbReference type="NCBI Taxonomy" id="2045"/>
    <lineage>
        <taxon>Bacteria</taxon>
        <taxon>Bacillati</taxon>
        <taxon>Actinomycetota</taxon>
        <taxon>Actinomycetes</taxon>
        <taxon>Propionibacteriales</taxon>
        <taxon>Nocardioidaceae</taxon>
        <taxon>Pimelobacter</taxon>
    </lineage>
</organism>
<evidence type="ECO:0000313" key="1">
    <source>
        <dbReference type="EMBL" id="AIY17570.1"/>
    </source>
</evidence>
<dbReference type="CDD" id="cd07821">
    <property type="entry name" value="PYR_PYL_RCAR_like"/>
    <property type="match status" value="1"/>
</dbReference>
<proteinExistence type="predicted"/>
<sequence length="174" mass="19311">MASTPTLHACDRVDLAWIDTAPHRFTNSVDLAITPAQLFDVLADATAWPRWAKAITDVTWTTPEPRGVGTRRTVTMRGGLVGAEEFIAWEEHTLLAFRFDQASEKRIKAFGERYDVVATADGCRLTWTLALEVTGAARFTLAPSKPLLDAAFRWFLKNLRTYTDERFGAPAGAP</sequence>
<gene>
    <name evidence="1" type="ORF">KR76_13900</name>
</gene>
<keyword evidence="2" id="KW-1185">Reference proteome</keyword>
<dbReference type="RefSeq" id="WP_038679042.1">
    <property type="nucleotide sequence ID" value="NZ_BJMC01000009.1"/>
</dbReference>
<dbReference type="GeneID" id="96609959"/>
<dbReference type="InterPro" id="IPR019587">
    <property type="entry name" value="Polyketide_cyclase/dehydratase"/>
</dbReference>
<dbReference type="AlphaFoldDB" id="A0A0A1DQC2"/>
<dbReference type="EMBL" id="CP009896">
    <property type="protein sequence ID" value="AIY17570.1"/>
    <property type="molecule type" value="Genomic_DNA"/>
</dbReference>
<dbReference type="eggNOG" id="COG3427">
    <property type="taxonomic scope" value="Bacteria"/>
</dbReference>
<name>A0A0A1DQC2_NOCSI</name>
<dbReference type="Proteomes" id="UP000030300">
    <property type="component" value="Chromosome"/>
</dbReference>
<dbReference type="STRING" id="2045.KR76_13900"/>
<dbReference type="SUPFAM" id="SSF55961">
    <property type="entry name" value="Bet v1-like"/>
    <property type="match status" value="1"/>
</dbReference>
<protein>
    <submittedName>
        <fullName evidence="1">Uncharacterized protein</fullName>
    </submittedName>
</protein>
<evidence type="ECO:0000313" key="2">
    <source>
        <dbReference type="Proteomes" id="UP000030300"/>
    </source>
</evidence>
<dbReference type="Gene3D" id="3.30.530.20">
    <property type="match status" value="1"/>
</dbReference>
<dbReference type="KEGG" id="psim:KR76_13900"/>
<dbReference type="HOGENOM" id="CLU_132575_2_0_11"/>
<dbReference type="InterPro" id="IPR023393">
    <property type="entry name" value="START-like_dom_sf"/>
</dbReference>
<dbReference type="Pfam" id="PF10604">
    <property type="entry name" value="Polyketide_cyc2"/>
    <property type="match status" value="1"/>
</dbReference>
<reference evidence="1 2" key="1">
    <citation type="journal article" date="2015" name="Genome Announc.">
        <title>Complete Genome Sequence of Steroid-Transforming Nocardioides simplex VKM Ac-2033D.</title>
        <authorList>
            <person name="Shtratnikova V.Y."/>
            <person name="Schelkunov M.I."/>
            <person name="Pekov Y.A."/>
            <person name="Fokina V.V."/>
            <person name="Logacheva M.D."/>
            <person name="Sokolov S.L."/>
            <person name="Bragin E.Y."/>
            <person name="Ashapkin V.V."/>
            <person name="Donova M.V."/>
        </authorList>
    </citation>
    <scope>NUCLEOTIDE SEQUENCE [LARGE SCALE GENOMIC DNA]</scope>
    <source>
        <strain evidence="1 2">VKM Ac-2033D</strain>
    </source>
</reference>
<accession>A0A0A1DQC2</accession>